<protein>
    <submittedName>
        <fullName evidence="2">H0801D08.13 protein</fullName>
    </submittedName>
</protein>
<reference evidence="2" key="2">
    <citation type="submission" date="2002-05" db="EMBL/GenBank/DDBJ databases">
        <title>Chromosome-wide comparison between domesticated rice subspecies indica and japonica.</title>
        <authorList>
            <person name="Han B."/>
        </authorList>
    </citation>
    <scope>NUCLEOTIDE SEQUENCE</scope>
</reference>
<reference evidence="2" key="1">
    <citation type="journal article" date="2002" name="Nature">
        <title>Sequence and analysis of rice chromosome 4.</title>
        <authorList>
            <person name="Feng Q."/>
            <person name="Zhang Y."/>
            <person name="Hao P."/>
            <person name="Wang S."/>
            <person name="Fu G."/>
            <person name="Huang Y."/>
            <person name="Li Y."/>
            <person name="Zhu J."/>
            <person name="Liu Y."/>
            <person name="Hu X."/>
            <person name="Jia P."/>
            <person name="Zhang Y."/>
            <person name="Zhao Q."/>
            <person name="Ying K."/>
            <person name="Yu S."/>
            <person name="Tang Y."/>
            <person name="Weng Q."/>
            <person name="Zhang L."/>
            <person name="Lu Y."/>
            <person name="Mu J."/>
            <person name="Lu Y."/>
            <person name="Zhang L.S."/>
            <person name="Yu Z."/>
            <person name="Fan D."/>
            <person name="Liu X."/>
            <person name="Lu T."/>
            <person name="Li C."/>
            <person name="Wu Y."/>
            <person name="Sun T."/>
            <person name="Lei H."/>
            <person name="Li T."/>
            <person name="Hu H."/>
            <person name="Guan J."/>
            <person name="Wu M."/>
            <person name="Zhang R."/>
            <person name="Zhou B."/>
            <person name="Chen Z."/>
            <person name="Chen L."/>
            <person name="Jin Z."/>
            <person name="Wang R."/>
            <person name="Yin H."/>
            <person name="Cai Z."/>
            <person name="Ren S."/>
            <person name="Lv G."/>
            <person name="Gu W."/>
            <person name="Zhu G."/>
            <person name="Tu Y."/>
            <person name="Jia J."/>
            <person name="Zhang Y."/>
            <person name="Chen J."/>
            <person name="Kang H."/>
            <person name="Chen X."/>
            <person name="Shao C."/>
            <person name="Sun Y."/>
            <person name="Hu Q."/>
            <person name="Zhang X."/>
            <person name="Zhang W."/>
            <person name="Wang L."/>
            <person name="Ding C."/>
            <person name="Sheng H."/>
            <person name="Gu J."/>
            <person name="Chen S."/>
            <person name="Ni L."/>
            <person name="Zhu F."/>
            <person name="Chen W."/>
            <person name="Lan L."/>
            <person name="Lai Y."/>
            <person name="Cheng Z."/>
            <person name="Gu M."/>
            <person name="Jiang J."/>
            <person name="Li J."/>
            <person name="Hong G."/>
            <person name="Xue Y."/>
            <person name="Han B."/>
        </authorList>
    </citation>
    <scope>NUCLEOTIDE SEQUENCE</scope>
</reference>
<evidence type="ECO:0000256" key="1">
    <source>
        <dbReference type="SAM" id="Phobius"/>
    </source>
</evidence>
<name>Q259D9_ORYSA</name>
<keyword evidence="1" id="KW-1133">Transmembrane helix</keyword>
<evidence type="ECO:0000313" key="2">
    <source>
        <dbReference type="EMBL" id="CAJ86255.1"/>
    </source>
</evidence>
<keyword evidence="1" id="KW-0472">Membrane</keyword>
<gene>
    <name evidence="2" type="primary">H0801D08.13</name>
</gene>
<proteinExistence type="predicted"/>
<sequence length="40" mass="3965">MSLAGTGRFCGVLVAPSSLVPFSLLVFIAAAAAVARAELS</sequence>
<dbReference type="EMBL" id="AL732353">
    <property type="protein sequence ID" value="CAJ86255.1"/>
    <property type="molecule type" value="Genomic_DNA"/>
</dbReference>
<feature type="transmembrane region" description="Helical" evidence="1">
    <location>
        <begin position="12"/>
        <end position="35"/>
    </location>
</feature>
<organism evidence="2">
    <name type="scientific">Oryza sativa</name>
    <name type="common">Rice</name>
    <dbReference type="NCBI Taxonomy" id="4530"/>
    <lineage>
        <taxon>Eukaryota</taxon>
        <taxon>Viridiplantae</taxon>
        <taxon>Streptophyta</taxon>
        <taxon>Embryophyta</taxon>
        <taxon>Tracheophyta</taxon>
        <taxon>Spermatophyta</taxon>
        <taxon>Magnoliopsida</taxon>
        <taxon>Liliopsida</taxon>
        <taxon>Poales</taxon>
        <taxon>Poaceae</taxon>
        <taxon>BOP clade</taxon>
        <taxon>Oryzoideae</taxon>
        <taxon>Oryzeae</taxon>
        <taxon>Oryzinae</taxon>
        <taxon>Oryza</taxon>
    </lineage>
</organism>
<accession>Q259D9</accession>
<keyword evidence="1" id="KW-0812">Transmembrane</keyword>
<dbReference type="AlphaFoldDB" id="Q259D9"/>